<keyword evidence="16" id="KW-1185">Reference proteome</keyword>
<accession>A0A0G4MDM6</accession>
<dbReference type="CDD" id="cd01926">
    <property type="entry name" value="cyclophilin_ABH_like"/>
    <property type="match status" value="2"/>
</dbReference>
<dbReference type="InterPro" id="IPR020892">
    <property type="entry name" value="Cyclophilin-type_PPIase_CS"/>
</dbReference>
<evidence type="ECO:0000256" key="8">
    <source>
        <dbReference type="ARBA" id="ARBA00023235"/>
    </source>
</evidence>
<keyword evidence="8" id="KW-0413">Isomerase</keyword>
<dbReference type="InterPro" id="IPR002130">
    <property type="entry name" value="Cyclophilin-type_PPIase_dom"/>
</dbReference>
<dbReference type="Gene3D" id="2.20.25.10">
    <property type="match status" value="1"/>
</dbReference>
<organism evidence="15 16">
    <name type="scientific">Verticillium longisporum</name>
    <name type="common">Verticillium dahliae var. longisporum</name>
    <dbReference type="NCBI Taxonomy" id="100787"/>
    <lineage>
        <taxon>Eukaryota</taxon>
        <taxon>Fungi</taxon>
        <taxon>Dikarya</taxon>
        <taxon>Ascomycota</taxon>
        <taxon>Pezizomycotina</taxon>
        <taxon>Sordariomycetes</taxon>
        <taxon>Hypocreomycetidae</taxon>
        <taxon>Glomerellales</taxon>
        <taxon>Plectosphaerellaceae</taxon>
        <taxon>Verticillium</taxon>
    </lineage>
</organism>
<feature type="domain" description="PPIase cyclophilin-type" evidence="14">
    <location>
        <begin position="309"/>
        <end position="466"/>
    </location>
</feature>
<evidence type="ECO:0000256" key="11">
    <source>
        <dbReference type="ARBA" id="ARBA00083044"/>
    </source>
</evidence>
<dbReference type="GO" id="GO:0000324">
    <property type="term" value="C:fungal-type vacuole"/>
    <property type="evidence" value="ECO:0007669"/>
    <property type="project" value="TreeGrafter"/>
</dbReference>
<evidence type="ECO:0000256" key="1">
    <source>
        <dbReference type="ARBA" id="ARBA00000971"/>
    </source>
</evidence>
<evidence type="ECO:0000259" key="14">
    <source>
        <dbReference type="PROSITE" id="PS50072"/>
    </source>
</evidence>
<protein>
    <recommendedName>
        <fullName evidence="10">Multifunctional methyltransferase subunit trm112</fullName>
        <ecNumber evidence="5">5.2.1.8</ecNumber>
    </recommendedName>
    <alternativeName>
        <fullName evidence="11">eRF1 methyltransferase subunit trm112</fullName>
    </alternativeName>
</protein>
<dbReference type="FunFam" id="2.40.100.10:FF:000001">
    <property type="entry name" value="Peptidyl-prolyl cis-trans isomerase"/>
    <property type="match status" value="2"/>
</dbReference>
<comment type="catalytic activity">
    <reaction evidence="1">
        <text>[protein]-peptidylproline (omega=180) = [protein]-peptidylproline (omega=0)</text>
        <dbReference type="Rhea" id="RHEA:16237"/>
        <dbReference type="Rhea" id="RHEA-COMP:10747"/>
        <dbReference type="Rhea" id="RHEA-COMP:10748"/>
        <dbReference type="ChEBI" id="CHEBI:83833"/>
        <dbReference type="ChEBI" id="CHEBI:83834"/>
        <dbReference type="EC" id="5.2.1.8"/>
    </reaction>
</comment>
<dbReference type="GO" id="GO:0003755">
    <property type="term" value="F:peptidyl-prolyl cis-trans isomerase activity"/>
    <property type="evidence" value="ECO:0007669"/>
    <property type="project" value="UniProtKB-KW"/>
</dbReference>
<evidence type="ECO:0000256" key="2">
    <source>
        <dbReference type="ARBA" id="ARBA00004123"/>
    </source>
</evidence>
<gene>
    <name evidence="15" type="ORF">BN1708_005727</name>
</gene>
<dbReference type="PROSITE" id="PS50072">
    <property type="entry name" value="CSA_PPIASE_2"/>
    <property type="match status" value="2"/>
</dbReference>
<name>A0A0G4MDM6_VERLO</name>
<dbReference type="AlphaFoldDB" id="A0A0G4MDM6"/>
<dbReference type="SUPFAM" id="SSF50891">
    <property type="entry name" value="Cyclophilin-like"/>
    <property type="match status" value="2"/>
</dbReference>
<dbReference type="Pfam" id="PF00160">
    <property type="entry name" value="Pro_isomerase"/>
    <property type="match status" value="2"/>
</dbReference>
<dbReference type="PANTHER" id="PTHR11071:SF561">
    <property type="entry name" value="PEPTIDYL-PROLYL CIS-TRANS ISOMERASE D-RELATED"/>
    <property type="match status" value="1"/>
</dbReference>
<feature type="domain" description="PPIase cyclophilin-type" evidence="14">
    <location>
        <begin position="39"/>
        <end position="196"/>
    </location>
</feature>
<feature type="transmembrane region" description="Helical" evidence="12">
    <location>
        <begin position="273"/>
        <end position="293"/>
    </location>
</feature>
<feature type="transmembrane region" description="Helical" evidence="12">
    <location>
        <begin position="232"/>
        <end position="252"/>
    </location>
</feature>
<dbReference type="GO" id="GO:0005783">
    <property type="term" value="C:endoplasmic reticulum"/>
    <property type="evidence" value="ECO:0007669"/>
    <property type="project" value="TreeGrafter"/>
</dbReference>
<reference evidence="15 16" key="1">
    <citation type="submission" date="2015-05" db="EMBL/GenBank/DDBJ databases">
        <authorList>
            <person name="Wang D.B."/>
            <person name="Wang M."/>
        </authorList>
    </citation>
    <scope>NUCLEOTIDE SEQUENCE [LARGE SCALE GENOMIC DNA]</scope>
    <source>
        <strain evidence="15">VL1</strain>
    </source>
</reference>
<comment type="subcellular location">
    <subcellularLocation>
        <location evidence="3">Cytoplasm</location>
    </subcellularLocation>
    <subcellularLocation>
        <location evidence="2">Nucleus</location>
    </subcellularLocation>
</comment>
<evidence type="ECO:0000256" key="7">
    <source>
        <dbReference type="ARBA" id="ARBA00023110"/>
    </source>
</evidence>
<dbReference type="Gene3D" id="2.40.100.10">
    <property type="entry name" value="Cyclophilin-like"/>
    <property type="match status" value="2"/>
</dbReference>
<dbReference type="EC" id="5.2.1.8" evidence="5"/>
<dbReference type="PRINTS" id="PR00153">
    <property type="entry name" value="CSAPPISMRASE"/>
</dbReference>
<feature type="chain" id="PRO_5002567567" description="Multifunctional methyltransferase subunit trm112" evidence="13">
    <location>
        <begin position="29"/>
        <end position="674"/>
    </location>
</feature>
<evidence type="ECO:0000256" key="9">
    <source>
        <dbReference type="ARBA" id="ARBA00023242"/>
    </source>
</evidence>
<evidence type="ECO:0000256" key="4">
    <source>
        <dbReference type="ARBA" id="ARBA00007980"/>
    </source>
</evidence>
<dbReference type="GO" id="GO:0006457">
    <property type="term" value="P:protein folding"/>
    <property type="evidence" value="ECO:0007669"/>
    <property type="project" value="InterPro"/>
</dbReference>
<dbReference type="InterPro" id="IPR029000">
    <property type="entry name" value="Cyclophilin-like_dom_sf"/>
</dbReference>
<keyword evidence="12" id="KW-0472">Membrane</keyword>
<keyword evidence="12" id="KW-1133">Transmembrane helix</keyword>
<comment type="similarity">
    <text evidence="4">Belongs to the TRM112 family.</text>
</comment>
<dbReference type="STRING" id="100787.A0A0G4MDM6"/>
<keyword evidence="9" id="KW-0539">Nucleus</keyword>
<feature type="signal peptide" evidence="13">
    <location>
        <begin position="1"/>
        <end position="28"/>
    </location>
</feature>
<dbReference type="GO" id="GO:0016018">
    <property type="term" value="F:cyclosporin A binding"/>
    <property type="evidence" value="ECO:0007669"/>
    <property type="project" value="TreeGrafter"/>
</dbReference>
<evidence type="ECO:0000256" key="3">
    <source>
        <dbReference type="ARBA" id="ARBA00004496"/>
    </source>
</evidence>
<dbReference type="Pfam" id="PF03966">
    <property type="entry name" value="Trm112p"/>
    <property type="match status" value="1"/>
</dbReference>
<dbReference type="EMBL" id="CVQH01022083">
    <property type="protein sequence ID" value="CRK32337.1"/>
    <property type="molecule type" value="Genomic_DNA"/>
</dbReference>
<evidence type="ECO:0000313" key="16">
    <source>
        <dbReference type="Proteomes" id="UP000044602"/>
    </source>
</evidence>
<dbReference type="PANTHER" id="PTHR11071">
    <property type="entry name" value="PEPTIDYL-PROLYL CIS-TRANS ISOMERASE"/>
    <property type="match status" value="1"/>
</dbReference>
<keyword evidence="7" id="KW-0697">Rotamase</keyword>
<sequence length="674" mass="73667">MFNLRRIVLSAALLLGVSMVLFAQTAEAIKSPKITWKVYFDITQGDEPLGRVVLGLYGKTVPKTAENFRALATGEKGFGYEGSSFHRVIKQFMIQGGDFTKGDGTGGKSIYGEKFPDENFKLKHTKKGLLSMANAGPGTNGSQFFITTVVTSWLDGRHVVFGEVLEGYEIIEKIENAPTQPGDRPTKAVKIAKSGELEVPPEDLYGNAQFASGQSTEDTPLQVGSQAEGWSFIQKGLLFGVVLAVVAIYFRMNKKDDSFHENPGRSAFINMFNLRRIVLSAALLLGVSMVLFAQTAEATKGPKITNKVYFDIVEGDQPLGRVVLGLYGKTVPKTAENFRALATGEKGFGYEGSSFHRVIKQFMIQGGDFTKGDGTGGKSIYGEKFPDENFKLKHTKKGLLSMANAGPGTNGSQFFITTVVTSWLDGRHVVFGEVLEGYEIIEKIENAPTQPGDRPTKAVKIAKSGELEVPPEDLYGNAQFASGQSTEDTPLQVGSQAEGWSFIQKGLLFGVVLAVVAIYFRMNKKNDSFHENDSNFEGAKTQNSLLKMKILSLNFLTCAVKACKSSTASYPLHPKDAELVQDEIELNEQMLLNVLPRLDWTALRTNATELGFPELPAEAPTAEALQSDEKTLKDLHHLLMETQILEGKLVCGNCGHEYAIREGIANFLLPSHLV</sequence>
<evidence type="ECO:0000313" key="15">
    <source>
        <dbReference type="EMBL" id="CRK32337.1"/>
    </source>
</evidence>
<evidence type="ECO:0000256" key="5">
    <source>
        <dbReference type="ARBA" id="ARBA00013194"/>
    </source>
</evidence>
<evidence type="ECO:0000256" key="12">
    <source>
        <dbReference type="SAM" id="Phobius"/>
    </source>
</evidence>
<evidence type="ECO:0000256" key="13">
    <source>
        <dbReference type="SAM" id="SignalP"/>
    </source>
</evidence>
<keyword evidence="13" id="KW-0732">Signal</keyword>
<dbReference type="GO" id="GO:0005634">
    <property type="term" value="C:nucleus"/>
    <property type="evidence" value="ECO:0007669"/>
    <property type="project" value="UniProtKB-SubCell"/>
</dbReference>
<keyword evidence="12" id="KW-0812">Transmembrane</keyword>
<evidence type="ECO:0000256" key="10">
    <source>
        <dbReference type="ARBA" id="ARBA00069342"/>
    </source>
</evidence>
<keyword evidence="6" id="KW-0963">Cytoplasm</keyword>
<evidence type="ECO:0000256" key="6">
    <source>
        <dbReference type="ARBA" id="ARBA00022490"/>
    </source>
</evidence>
<proteinExistence type="inferred from homology"/>
<dbReference type="FunFam" id="2.20.25.10:FF:000021">
    <property type="entry name" value="Multifunctional methyltransferase subunit trm112"/>
    <property type="match status" value="1"/>
</dbReference>
<dbReference type="PROSITE" id="PS00170">
    <property type="entry name" value="CSA_PPIASE_1"/>
    <property type="match status" value="2"/>
</dbReference>
<dbReference type="Proteomes" id="UP000044602">
    <property type="component" value="Unassembled WGS sequence"/>
</dbReference>
<dbReference type="InterPro" id="IPR005651">
    <property type="entry name" value="Trm112-like"/>
</dbReference>